<sequence>MSGQPRRITLGATRFDDARASLDLALGLAAEARAMLRGLLIEEEGILAFAARSGARALGPGGQPVPEVTAERMRAAFRADAARFRRLIEQMAGQRGLDWSFAQERGRLAALATAQGGPDDLLILSGEASRSRPAQVVLLVRDGSDPGLAGLTAEAARILAAGRPVRVLALRGSDLTALPPGARVEQAETEAALGAQIARLGTGAVLVADRGALSGPVRVALLAARCTRLLRAAQPGTTG</sequence>
<evidence type="ECO:0008006" key="3">
    <source>
        <dbReference type="Google" id="ProtNLM"/>
    </source>
</evidence>
<name>A0A849KTW6_9RHOB</name>
<evidence type="ECO:0000313" key="2">
    <source>
        <dbReference type="Proteomes" id="UP000572377"/>
    </source>
</evidence>
<comment type="caution">
    <text evidence="1">The sequence shown here is derived from an EMBL/GenBank/DDBJ whole genome shotgun (WGS) entry which is preliminary data.</text>
</comment>
<dbReference type="Proteomes" id="UP000572377">
    <property type="component" value="Unassembled WGS sequence"/>
</dbReference>
<organism evidence="1 2">
    <name type="scientific">Halovulum dunhuangense</name>
    <dbReference type="NCBI Taxonomy" id="1505036"/>
    <lineage>
        <taxon>Bacteria</taxon>
        <taxon>Pseudomonadati</taxon>
        <taxon>Pseudomonadota</taxon>
        <taxon>Alphaproteobacteria</taxon>
        <taxon>Rhodobacterales</taxon>
        <taxon>Paracoccaceae</taxon>
        <taxon>Halovulum</taxon>
    </lineage>
</organism>
<dbReference type="AlphaFoldDB" id="A0A849KTW6"/>
<proteinExistence type="predicted"/>
<dbReference type="RefSeq" id="WP_171321592.1">
    <property type="nucleotide sequence ID" value="NZ_JABFBC010000001.1"/>
</dbReference>
<reference evidence="1 2" key="1">
    <citation type="submission" date="2020-05" db="EMBL/GenBank/DDBJ databases">
        <title>Gimesia benthica sp. nov., a novel planctomycete isolated from a deep-sea water sample of the Northwest Indian Ocean.</title>
        <authorList>
            <person name="Wang J."/>
            <person name="Ruan C."/>
            <person name="Song L."/>
            <person name="Zhu Y."/>
            <person name="Li A."/>
            <person name="Zheng X."/>
            <person name="Wang L."/>
            <person name="Lu Z."/>
            <person name="Huang Y."/>
            <person name="Du W."/>
            <person name="Zhou Y."/>
            <person name="Huang L."/>
            <person name="Dai X."/>
        </authorList>
    </citation>
    <scope>NUCLEOTIDE SEQUENCE [LARGE SCALE GENOMIC DNA]</scope>
    <source>
        <strain evidence="1 2">YYQ-30</strain>
    </source>
</reference>
<dbReference type="EMBL" id="JABFBC010000001">
    <property type="protein sequence ID" value="NNU78991.1"/>
    <property type="molecule type" value="Genomic_DNA"/>
</dbReference>
<gene>
    <name evidence="1" type="ORF">HMH01_00940</name>
</gene>
<protein>
    <recommendedName>
        <fullName evidence="3">Universal stress protein family protein</fullName>
    </recommendedName>
</protein>
<keyword evidence="2" id="KW-1185">Reference proteome</keyword>
<accession>A0A849KTW6</accession>
<evidence type="ECO:0000313" key="1">
    <source>
        <dbReference type="EMBL" id="NNU78991.1"/>
    </source>
</evidence>